<reference evidence="12 13" key="1">
    <citation type="submission" date="2024-10" db="EMBL/GenBank/DDBJ databases">
        <title>Updated reference genomes for cyclostephanoid diatoms.</title>
        <authorList>
            <person name="Roberts W.R."/>
            <person name="Alverson A.J."/>
        </authorList>
    </citation>
    <scope>NUCLEOTIDE SEQUENCE [LARGE SCALE GENOMIC DNA]</scope>
    <source>
        <strain evidence="12 13">AJA010-31</strain>
    </source>
</reference>
<feature type="domain" description="BAH" evidence="10">
    <location>
        <begin position="409"/>
        <end position="545"/>
    </location>
</feature>
<feature type="compositionally biased region" description="Polar residues" evidence="8">
    <location>
        <begin position="134"/>
        <end position="156"/>
    </location>
</feature>
<dbReference type="PROSITE" id="PS51038">
    <property type="entry name" value="BAH"/>
    <property type="match status" value="1"/>
</dbReference>
<feature type="region of interest" description="Disordered" evidence="8">
    <location>
        <begin position="810"/>
        <end position="844"/>
    </location>
</feature>
<feature type="region of interest" description="Disordered" evidence="8">
    <location>
        <begin position="345"/>
        <end position="369"/>
    </location>
</feature>
<evidence type="ECO:0000313" key="13">
    <source>
        <dbReference type="Proteomes" id="UP001530400"/>
    </source>
</evidence>
<evidence type="ECO:0000256" key="8">
    <source>
        <dbReference type="SAM" id="MobiDB-lite"/>
    </source>
</evidence>
<evidence type="ECO:0000256" key="3">
    <source>
        <dbReference type="ARBA" id="ARBA00022771"/>
    </source>
</evidence>
<keyword evidence="5 7" id="KW-0539">Nucleus</keyword>
<evidence type="ECO:0000256" key="1">
    <source>
        <dbReference type="ARBA" id="ARBA00004123"/>
    </source>
</evidence>
<comment type="caution">
    <text evidence="12">The sequence shown here is derived from an EMBL/GenBank/DDBJ whole genome shotgun (WGS) entry which is preliminary data.</text>
</comment>
<dbReference type="InterPro" id="IPR003822">
    <property type="entry name" value="PAH"/>
</dbReference>
<dbReference type="PROSITE" id="PS51156">
    <property type="entry name" value="ELM2"/>
    <property type="match status" value="1"/>
</dbReference>
<feature type="region of interest" description="Disordered" evidence="8">
    <location>
        <begin position="98"/>
        <end position="271"/>
    </location>
</feature>
<dbReference type="EMBL" id="JALLPJ020001410">
    <property type="protein sequence ID" value="KAL3764963.1"/>
    <property type="molecule type" value="Genomic_DNA"/>
</dbReference>
<name>A0ABD3MPY4_9STRA</name>
<dbReference type="PROSITE" id="PS01358">
    <property type="entry name" value="ZF_RANBP2_1"/>
    <property type="match status" value="1"/>
</dbReference>
<dbReference type="Gene3D" id="2.30.30.490">
    <property type="match status" value="1"/>
</dbReference>
<dbReference type="InterPro" id="IPR036600">
    <property type="entry name" value="PAH_sf"/>
</dbReference>
<dbReference type="PROSITE" id="PS50199">
    <property type="entry name" value="ZF_RANBP2_2"/>
    <property type="match status" value="1"/>
</dbReference>
<dbReference type="InterPro" id="IPR001876">
    <property type="entry name" value="Znf_RanBP2"/>
</dbReference>
<evidence type="ECO:0000259" key="9">
    <source>
        <dbReference type="PROSITE" id="PS50199"/>
    </source>
</evidence>
<protein>
    <recommendedName>
        <fullName evidence="14">RanBP2-type domain-containing protein</fullName>
    </recommendedName>
</protein>
<evidence type="ECO:0000256" key="6">
    <source>
        <dbReference type="PROSITE-ProRule" id="PRU00322"/>
    </source>
</evidence>
<dbReference type="InterPro" id="IPR040138">
    <property type="entry name" value="MIER/MTA"/>
</dbReference>
<dbReference type="PANTHER" id="PTHR10865">
    <property type="entry name" value="METASTASIS-ASSOCIATED PROTEIN AND MESODERM INDUCTION EARLY RESPONSE PROTEIN"/>
    <property type="match status" value="1"/>
</dbReference>
<evidence type="ECO:0000256" key="4">
    <source>
        <dbReference type="ARBA" id="ARBA00022833"/>
    </source>
</evidence>
<dbReference type="SUPFAM" id="SSF47762">
    <property type="entry name" value="PAH2 domain"/>
    <property type="match status" value="1"/>
</dbReference>
<evidence type="ECO:0000259" key="11">
    <source>
        <dbReference type="PROSITE" id="PS51156"/>
    </source>
</evidence>
<gene>
    <name evidence="12" type="ORF">ACHAWO_000189</name>
</gene>
<comment type="subcellular location">
    <subcellularLocation>
        <location evidence="1 7">Nucleus</location>
    </subcellularLocation>
</comment>
<feature type="compositionally biased region" description="Polar residues" evidence="8">
    <location>
        <begin position="98"/>
        <end position="111"/>
    </location>
</feature>
<sequence>MDPPPPSNANESLTFQQESMDIEQLTAANEIANAEVAVNDQTNENEGVTDAPVNNDVEADEVEKMDESASADVVMKDVESDNLGMGTSVAEAAIDSTNATAEDTMKQNNMINMIKGDNNADSQGQSDEPEPATVSASKIMSNVVQAEAETNMQTEQENSDIKEQTAEQPMSDTQENETEADGNEQIDQDDTSTRRTKRRRSSVTFSRYSPGEGGGLKRHKVDSSEKSPEAVQSAQVKLKSNAGSNSSTDKPAKKKDKEIKKKSTKFESSDSKQHYPIYSWTSASTTKSPNRIIHTSLTIDFGPFAEDATSLNDKDGSWKCLKCYHTNVPTKARCGVCLSWKGGKRENYPRRGSDQSSGGGGGGGGGTAPPVVISVGDDVLISSGDTPWKDLNKLQNRSGILKDKDERDLSICYDDPASNEPGLAVLDPYVARIEGMWEEIDEKKKGQKSLESRMMIQTRWYFKREDMEGLKLSMDGESYVQDRIAADMTVRDLILSDQIDLNGVSCVLGKANVSCLSVENKQKIKGGFVCRYKMDLDPEDGATGTLYPMVSSTVDAADSQSKEGRGSDAYTGASSEEETTYPARAEALSAYGTSLSPRRVISEGPTVGTIKVGPDHQAVIPEQLDLEKKLSSRHLAHPPLDRTPMLVWDPEQDGGSVDSFVANACAILSKNMTEPFHELNYVESADPIAEANKPREISIDSLLTQLHECKYDSGAALGKITAQPEKFLTLWNRDERDQFDSSFRVYRDSLRMISKNLVDMKSCKDVVEYHYRFKLVENFRRFKAKKQEQAREMMETVEYRMLKEKKAIEARNEMNSSDENMSSDEDGEKNELEEPSSKDGPLNSRIRTWFKTGCSQDGSEGAVQRRRNSACQFLIEVKDKVGPDAYLALAKCLKSYNSQTQSLIDLKASAHDIMKSHPNLFDQFMEFLPKEIC</sequence>
<feature type="domain" description="ELM2" evidence="11">
    <location>
        <begin position="608"/>
        <end position="724"/>
    </location>
</feature>
<dbReference type="PANTHER" id="PTHR10865:SF28">
    <property type="entry name" value="ELM2 DOMAIN-CONTAINING PROTEIN"/>
    <property type="match status" value="1"/>
</dbReference>
<evidence type="ECO:0000259" key="10">
    <source>
        <dbReference type="PROSITE" id="PS51038"/>
    </source>
</evidence>
<dbReference type="InterPro" id="IPR000949">
    <property type="entry name" value="ELM2_dom"/>
</dbReference>
<dbReference type="Pfam" id="PF01448">
    <property type="entry name" value="ELM2"/>
    <property type="match status" value="1"/>
</dbReference>
<feature type="region of interest" description="Disordered" evidence="8">
    <location>
        <begin position="555"/>
        <end position="579"/>
    </location>
</feature>
<dbReference type="PROSITE" id="PS51477">
    <property type="entry name" value="PAH"/>
    <property type="match status" value="1"/>
</dbReference>
<feature type="compositionally biased region" description="Basic and acidic residues" evidence="8">
    <location>
        <begin position="255"/>
        <end position="271"/>
    </location>
</feature>
<dbReference type="Gene3D" id="4.10.1240.50">
    <property type="match status" value="1"/>
</dbReference>
<accession>A0ABD3MPY4</accession>
<dbReference type="GO" id="GO:0005634">
    <property type="term" value="C:nucleus"/>
    <property type="evidence" value="ECO:0007669"/>
    <property type="project" value="UniProtKB-SubCell"/>
</dbReference>
<dbReference type="Gene3D" id="1.20.1160.11">
    <property type="entry name" value="Paired amphipathic helix"/>
    <property type="match status" value="1"/>
</dbReference>
<keyword evidence="2" id="KW-0479">Metal-binding</keyword>
<evidence type="ECO:0000256" key="7">
    <source>
        <dbReference type="PROSITE-ProRule" id="PRU00810"/>
    </source>
</evidence>
<dbReference type="Proteomes" id="UP001530400">
    <property type="component" value="Unassembled WGS sequence"/>
</dbReference>
<keyword evidence="13" id="KW-1185">Reference proteome</keyword>
<evidence type="ECO:0000256" key="2">
    <source>
        <dbReference type="ARBA" id="ARBA00022723"/>
    </source>
</evidence>
<evidence type="ECO:0008006" key="14">
    <source>
        <dbReference type="Google" id="ProtNLM"/>
    </source>
</evidence>
<proteinExistence type="predicted"/>
<dbReference type="InterPro" id="IPR001025">
    <property type="entry name" value="BAH_dom"/>
</dbReference>
<dbReference type="GO" id="GO:0008270">
    <property type="term" value="F:zinc ion binding"/>
    <property type="evidence" value="ECO:0007669"/>
    <property type="project" value="UniProtKB-KW"/>
</dbReference>
<dbReference type="AlphaFoldDB" id="A0ABD3MPY4"/>
<evidence type="ECO:0000313" key="12">
    <source>
        <dbReference type="EMBL" id="KAL3764963.1"/>
    </source>
</evidence>
<feature type="domain" description="RanBP2-type" evidence="9">
    <location>
        <begin position="314"/>
        <end position="343"/>
    </location>
</feature>
<dbReference type="InterPro" id="IPR043151">
    <property type="entry name" value="BAH_sf"/>
</dbReference>
<keyword evidence="3 6" id="KW-0863">Zinc-finger</keyword>
<organism evidence="12 13">
    <name type="scientific">Cyclotella atomus</name>
    <dbReference type="NCBI Taxonomy" id="382360"/>
    <lineage>
        <taxon>Eukaryota</taxon>
        <taxon>Sar</taxon>
        <taxon>Stramenopiles</taxon>
        <taxon>Ochrophyta</taxon>
        <taxon>Bacillariophyta</taxon>
        <taxon>Coscinodiscophyceae</taxon>
        <taxon>Thalassiosirophycidae</taxon>
        <taxon>Stephanodiscales</taxon>
        <taxon>Stephanodiscaceae</taxon>
        <taxon>Cyclotella</taxon>
    </lineage>
</organism>
<feature type="compositionally biased region" description="Acidic residues" evidence="8">
    <location>
        <begin position="174"/>
        <end position="190"/>
    </location>
</feature>
<evidence type="ECO:0000256" key="5">
    <source>
        <dbReference type="ARBA" id="ARBA00023242"/>
    </source>
</evidence>
<keyword evidence="4" id="KW-0862">Zinc</keyword>
<feature type="compositionally biased region" description="Gly residues" evidence="8">
    <location>
        <begin position="357"/>
        <end position="367"/>
    </location>
</feature>